<gene>
    <name evidence="1" type="ORF">PCOR1329_LOCUS17913</name>
</gene>
<name>A0ABN9R8L5_9DINO</name>
<comment type="caution">
    <text evidence="1">The sequence shown here is derived from an EMBL/GenBank/DDBJ whole genome shotgun (WGS) entry which is preliminary data.</text>
</comment>
<proteinExistence type="predicted"/>
<dbReference type="Proteomes" id="UP001189429">
    <property type="component" value="Unassembled WGS sequence"/>
</dbReference>
<evidence type="ECO:0000313" key="2">
    <source>
        <dbReference type="Proteomes" id="UP001189429"/>
    </source>
</evidence>
<evidence type="ECO:0000313" key="1">
    <source>
        <dbReference type="EMBL" id="CAK0814260.1"/>
    </source>
</evidence>
<accession>A0ABN9R8L5</accession>
<reference evidence="1" key="1">
    <citation type="submission" date="2023-10" db="EMBL/GenBank/DDBJ databases">
        <authorList>
            <person name="Chen Y."/>
            <person name="Shah S."/>
            <person name="Dougan E. K."/>
            <person name="Thang M."/>
            <person name="Chan C."/>
        </authorList>
    </citation>
    <scope>NUCLEOTIDE SEQUENCE [LARGE SCALE GENOMIC DNA]</scope>
</reference>
<sequence>PETSSRAVGSQRFPIFPRVSSQYPSLSTVAPRAPDKAGPEGVCLFLRNEFKKMFPNETFDRRAPLDEWMNRVLKGVGAFKHNIIEDLDFLEVFSGHGGASAAVRKVRRSRGRCLRD</sequence>
<organism evidence="1 2">
    <name type="scientific">Prorocentrum cordatum</name>
    <dbReference type="NCBI Taxonomy" id="2364126"/>
    <lineage>
        <taxon>Eukaryota</taxon>
        <taxon>Sar</taxon>
        <taxon>Alveolata</taxon>
        <taxon>Dinophyceae</taxon>
        <taxon>Prorocentrales</taxon>
        <taxon>Prorocentraceae</taxon>
        <taxon>Prorocentrum</taxon>
    </lineage>
</organism>
<protein>
    <submittedName>
        <fullName evidence="1">Uncharacterized protein</fullName>
    </submittedName>
</protein>
<keyword evidence="2" id="KW-1185">Reference proteome</keyword>
<feature type="non-terminal residue" evidence="1">
    <location>
        <position position="1"/>
    </location>
</feature>
<dbReference type="EMBL" id="CAUYUJ010005583">
    <property type="protein sequence ID" value="CAK0814260.1"/>
    <property type="molecule type" value="Genomic_DNA"/>
</dbReference>